<evidence type="ECO:0000256" key="2">
    <source>
        <dbReference type="ARBA" id="ARBA00006234"/>
    </source>
</evidence>
<dbReference type="Gene3D" id="3.30.310.80">
    <property type="entry name" value="Kinase associated domain 1, KA1"/>
    <property type="match status" value="1"/>
</dbReference>
<organism evidence="19 20">
    <name type="scientific">Salvelinus namaycush</name>
    <name type="common">Lake trout</name>
    <name type="synonym">Salmo namaycush</name>
    <dbReference type="NCBI Taxonomy" id="8040"/>
    <lineage>
        <taxon>Eukaryota</taxon>
        <taxon>Metazoa</taxon>
        <taxon>Chordata</taxon>
        <taxon>Craniata</taxon>
        <taxon>Vertebrata</taxon>
        <taxon>Euteleostomi</taxon>
        <taxon>Actinopterygii</taxon>
        <taxon>Neopterygii</taxon>
        <taxon>Teleostei</taxon>
        <taxon>Protacanthopterygii</taxon>
        <taxon>Salmoniformes</taxon>
        <taxon>Salmonidae</taxon>
        <taxon>Salmoninae</taxon>
        <taxon>Salvelinus</taxon>
    </lineage>
</organism>
<comment type="similarity">
    <text evidence="12">Belongs to the protein kinase superfamily. CAMK Ser/Thr protein kinase family. Smok subfamily.</text>
</comment>
<dbReference type="FunFam" id="1.10.510.10:FF:000002">
    <property type="entry name" value="Non-specific serine/threonine protein kinase"/>
    <property type="match status" value="1"/>
</dbReference>
<evidence type="ECO:0000256" key="10">
    <source>
        <dbReference type="ARBA" id="ARBA00023273"/>
    </source>
</evidence>
<dbReference type="PROSITE" id="PS50011">
    <property type="entry name" value="PROTEIN_KINASE_DOM"/>
    <property type="match status" value="1"/>
</dbReference>
<evidence type="ECO:0000256" key="13">
    <source>
        <dbReference type="ARBA" id="ARBA00047899"/>
    </source>
</evidence>
<dbReference type="InterPro" id="IPR015940">
    <property type="entry name" value="UBA"/>
</dbReference>
<evidence type="ECO:0000313" key="20">
    <source>
        <dbReference type="RefSeq" id="XP_038823088.1"/>
    </source>
</evidence>
<evidence type="ECO:0000256" key="1">
    <source>
        <dbReference type="ARBA" id="ARBA00004316"/>
    </source>
</evidence>
<dbReference type="GeneID" id="120023151"/>
<keyword evidence="10" id="KW-0966">Cell projection</keyword>
<evidence type="ECO:0000256" key="14">
    <source>
        <dbReference type="ARBA" id="ARBA00048679"/>
    </source>
</evidence>
<evidence type="ECO:0000256" key="3">
    <source>
        <dbReference type="ARBA" id="ARBA00012513"/>
    </source>
</evidence>
<comment type="function">
    <text evidence="11">May play a role in sperm motility, especially in the regulation of flagellar function.</text>
</comment>
<dbReference type="PANTHER" id="PTHR24346:SF98">
    <property type="entry name" value="NON-SPECIFIC SERINE_THREONINE PROTEIN KINASE"/>
    <property type="match status" value="1"/>
</dbReference>
<evidence type="ECO:0000256" key="4">
    <source>
        <dbReference type="ARBA" id="ARBA00022527"/>
    </source>
</evidence>
<accession>A0A8U0PEH4</accession>
<evidence type="ECO:0000256" key="5">
    <source>
        <dbReference type="ARBA" id="ARBA00022553"/>
    </source>
</evidence>
<comment type="similarity">
    <text evidence="2">Belongs to the protein kinase superfamily. CAMK Ser/Thr protein kinase family. SNF1 subfamily.</text>
</comment>
<evidence type="ECO:0000256" key="9">
    <source>
        <dbReference type="ARBA" id="ARBA00022840"/>
    </source>
</evidence>
<feature type="compositionally biased region" description="Polar residues" evidence="15">
    <location>
        <begin position="360"/>
        <end position="374"/>
    </location>
</feature>
<dbReference type="FunFam" id="3.30.310.80:FF:000001">
    <property type="entry name" value="Non-specific serine/threonine protein kinase"/>
    <property type="match status" value="1"/>
</dbReference>
<feature type="domain" description="Protein kinase" evidence="16">
    <location>
        <begin position="1"/>
        <end position="183"/>
    </location>
</feature>
<sequence length="614" mass="68441">MEYASRGEVFDYLVAHGRMKEKEARAKFRQIVSAVQYCHQKHIVHRDLKAENLLLDADMNIKIADFGFSNEFTMGNKLDTFCGSPPYAAPELFQGKKYDGPEVDVWSLGVILYTLVSGSLPFDGQNLKELRERVLRGKYRIPFYMSTDCENLLKRFLVLNPAKRGTLEVREDSENQIMKDRWINAGSEEDELKPFVEPEQDIADQKRIDVMVGMGFSPEDIQESLAKMKYDEITATYLLLGRKSSELEPSVSTSSSNLSLAKPRPTSELNGQSPSHLKVQRSVSSNQKQRRYSDQVGQNVAPGSGHPKRSQTSTAENNIKEEGGRSVPGGRCVPPPSPLLGNANNPNKADIPNGRKGVTTVPNNNTGSDGMTRRNTYVCSDRNAMDCLSVIPNGKENSVAVSPGQRNPVASTHSITSATTPERLRFPRGTASRSTFHSGQLKERRTATYNGPPASPTLSQDAAPLSQTRSRGSSNLFSKLTSKLTRRVSTEFERNGRFESSSRHVPGDQKGESKDGKPRSLRFTWSMRNTSSMEPCDIMREIRKVLEANNCDYEQQECFLLLCVHGDAENLVQWVMEVCKLPRLSLNGVRFKRISGSSIAFKNIASKVTNELEL</sequence>
<feature type="compositionally biased region" description="Polar residues" evidence="15">
    <location>
        <begin position="456"/>
        <end position="483"/>
    </location>
</feature>
<feature type="compositionally biased region" description="Basic and acidic residues" evidence="15">
    <location>
        <begin position="488"/>
        <end position="518"/>
    </location>
</feature>
<keyword evidence="6" id="KW-0808">Transferase</keyword>
<dbReference type="FunFam" id="1.10.8.10:FF:000005">
    <property type="entry name" value="Non-specific serine/threonine protein kinase"/>
    <property type="match status" value="1"/>
</dbReference>
<dbReference type="Pfam" id="PF00069">
    <property type="entry name" value="Pkinase"/>
    <property type="match status" value="1"/>
</dbReference>
<dbReference type="GO" id="GO:0005524">
    <property type="term" value="F:ATP binding"/>
    <property type="evidence" value="ECO:0007669"/>
    <property type="project" value="UniProtKB-KW"/>
</dbReference>
<comment type="catalytic activity">
    <reaction evidence="13">
        <text>L-threonyl-[protein] + ATP = O-phospho-L-threonyl-[protein] + ADP + H(+)</text>
        <dbReference type="Rhea" id="RHEA:46608"/>
        <dbReference type="Rhea" id="RHEA-COMP:11060"/>
        <dbReference type="Rhea" id="RHEA-COMP:11605"/>
        <dbReference type="ChEBI" id="CHEBI:15378"/>
        <dbReference type="ChEBI" id="CHEBI:30013"/>
        <dbReference type="ChEBI" id="CHEBI:30616"/>
        <dbReference type="ChEBI" id="CHEBI:61977"/>
        <dbReference type="ChEBI" id="CHEBI:456216"/>
        <dbReference type="EC" id="2.7.11.1"/>
    </reaction>
</comment>
<keyword evidence="8" id="KW-0418">Kinase</keyword>
<feature type="compositionally biased region" description="Polar residues" evidence="15">
    <location>
        <begin position="267"/>
        <end position="287"/>
    </location>
</feature>
<dbReference type="CDD" id="cd14407">
    <property type="entry name" value="UBA_MARK3_4"/>
    <property type="match status" value="1"/>
</dbReference>
<evidence type="ECO:0000259" key="16">
    <source>
        <dbReference type="PROSITE" id="PS50011"/>
    </source>
</evidence>
<dbReference type="Pfam" id="PF00627">
    <property type="entry name" value="UBA"/>
    <property type="match status" value="1"/>
</dbReference>
<dbReference type="EC" id="2.7.11.1" evidence="3"/>
<dbReference type="Gene3D" id="1.10.8.10">
    <property type="entry name" value="DNA helicase RuvA subunit, C-terminal domain"/>
    <property type="match status" value="1"/>
</dbReference>
<evidence type="ECO:0000256" key="8">
    <source>
        <dbReference type="ARBA" id="ARBA00022777"/>
    </source>
</evidence>
<feature type="region of interest" description="Disordered" evidence="15">
    <location>
        <begin position="244"/>
        <end position="374"/>
    </location>
</feature>
<dbReference type="Pfam" id="PF02149">
    <property type="entry name" value="KA1"/>
    <property type="match status" value="1"/>
</dbReference>
<dbReference type="PROSITE" id="PS50030">
    <property type="entry name" value="UBA"/>
    <property type="match status" value="1"/>
</dbReference>
<evidence type="ECO:0000259" key="17">
    <source>
        <dbReference type="PROSITE" id="PS50030"/>
    </source>
</evidence>
<dbReference type="Gene3D" id="1.10.510.10">
    <property type="entry name" value="Transferase(Phosphotransferase) domain 1"/>
    <property type="match status" value="1"/>
</dbReference>
<name>A0A8U0PEH4_SALNM</name>
<evidence type="ECO:0000313" key="19">
    <source>
        <dbReference type="Proteomes" id="UP000808372"/>
    </source>
</evidence>
<dbReference type="GO" id="GO:0035556">
    <property type="term" value="P:intracellular signal transduction"/>
    <property type="evidence" value="ECO:0007669"/>
    <property type="project" value="TreeGrafter"/>
</dbReference>
<keyword evidence="4" id="KW-0723">Serine/threonine-protein kinase</keyword>
<dbReference type="SUPFAM" id="SSF56112">
    <property type="entry name" value="Protein kinase-like (PK-like)"/>
    <property type="match status" value="1"/>
</dbReference>
<evidence type="ECO:0000256" key="11">
    <source>
        <dbReference type="ARBA" id="ARBA00037391"/>
    </source>
</evidence>
<protein>
    <recommendedName>
        <fullName evidence="3">non-specific serine/threonine protein kinase</fullName>
        <ecNumber evidence="3">2.7.11.1</ecNumber>
    </recommendedName>
</protein>
<dbReference type="RefSeq" id="XP_038823088.1">
    <property type="nucleotide sequence ID" value="XM_038967160.1"/>
</dbReference>
<feature type="region of interest" description="Disordered" evidence="15">
    <location>
        <begin position="398"/>
        <end position="519"/>
    </location>
</feature>
<dbReference type="InterPro" id="IPR001772">
    <property type="entry name" value="KA1_dom"/>
</dbReference>
<dbReference type="SUPFAM" id="SSF103243">
    <property type="entry name" value="KA1-like"/>
    <property type="match status" value="1"/>
</dbReference>
<reference evidence="20" key="1">
    <citation type="submission" date="2025-08" db="UniProtKB">
        <authorList>
            <consortium name="RefSeq"/>
        </authorList>
    </citation>
    <scope>IDENTIFICATION</scope>
    <source>
        <tissue evidence="20">White muscle</tissue>
    </source>
</reference>
<dbReference type="InterPro" id="IPR008271">
    <property type="entry name" value="Ser/Thr_kinase_AS"/>
</dbReference>
<feature type="domain" description="UBA" evidence="17">
    <location>
        <begin position="202"/>
        <end position="241"/>
    </location>
</feature>
<keyword evidence="7" id="KW-0547">Nucleotide-binding</keyword>
<evidence type="ECO:0000259" key="18">
    <source>
        <dbReference type="PROSITE" id="PS50032"/>
    </source>
</evidence>
<feature type="domain" description="KA1" evidence="18">
    <location>
        <begin position="565"/>
        <end position="614"/>
    </location>
</feature>
<dbReference type="AlphaFoldDB" id="A0A8U0PEH4"/>
<evidence type="ECO:0000256" key="15">
    <source>
        <dbReference type="SAM" id="MobiDB-lite"/>
    </source>
</evidence>
<dbReference type="PANTHER" id="PTHR24346">
    <property type="entry name" value="MAP/MICROTUBULE AFFINITY-REGULATING KINASE"/>
    <property type="match status" value="1"/>
</dbReference>
<comment type="subcellular location">
    <subcellularLocation>
        <location evidence="1">Cell projection</location>
    </subcellularLocation>
</comment>
<proteinExistence type="inferred from homology"/>
<keyword evidence="5" id="KW-0597">Phosphoprotein</keyword>
<dbReference type="GO" id="GO:0005886">
    <property type="term" value="C:plasma membrane"/>
    <property type="evidence" value="ECO:0007669"/>
    <property type="project" value="TreeGrafter"/>
</dbReference>
<keyword evidence="9" id="KW-0067">ATP-binding</keyword>
<dbReference type="GO" id="GO:0000226">
    <property type="term" value="P:microtubule cytoskeleton organization"/>
    <property type="evidence" value="ECO:0007669"/>
    <property type="project" value="TreeGrafter"/>
</dbReference>
<dbReference type="SMART" id="SM00165">
    <property type="entry name" value="UBA"/>
    <property type="match status" value="1"/>
</dbReference>
<dbReference type="PROSITE" id="PS00108">
    <property type="entry name" value="PROTEIN_KINASE_ST"/>
    <property type="match status" value="1"/>
</dbReference>
<dbReference type="GO" id="GO:0050321">
    <property type="term" value="F:tau-protein kinase activity"/>
    <property type="evidence" value="ECO:0007669"/>
    <property type="project" value="TreeGrafter"/>
</dbReference>
<dbReference type="InterPro" id="IPR011009">
    <property type="entry name" value="Kinase-like_dom_sf"/>
</dbReference>
<dbReference type="SMART" id="SM00220">
    <property type="entry name" value="S_TKc"/>
    <property type="match status" value="1"/>
</dbReference>
<comment type="catalytic activity">
    <reaction evidence="14">
        <text>L-seryl-[protein] + ATP = O-phospho-L-seryl-[protein] + ADP + H(+)</text>
        <dbReference type="Rhea" id="RHEA:17989"/>
        <dbReference type="Rhea" id="RHEA-COMP:9863"/>
        <dbReference type="Rhea" id="RHEA-COMP:11604"/>
        <dbReference type="ChEBI" id="CHEBI:15378"/>
        <dbReference type="ChEBI" id="CHEBI:29999"/>
        <dbReference type="ChEBI" id="CHEBI:30616"/>
        <dbReference type="ChEBI" id="CHEBI:83421"/>
        <dbReference type="ChEBI" id="CHEBI:456216"/>
        <dbReference type="EC" id="2.7.11.1"/>
    </reaction>
</comment>
<evidence type="ECO:0000256" key="12">
    <source>
        <dbReference type="ARBA" id="ARBA00038181"/>
    </source>
</evidence>
<gene>
    <name evidence="20" type="primary">LOC120023151</name>
</gene>
<dbReference type="GO" id="GO:0042995">
    <property type="term" value="C:cell projection"/>
    <property type="evidence" value="ECO:0007669"/>
    <property type="project" value="UniProtKB-SubCell"/>
</dbReference>
<dbReference type="Proteomes" id="UP000808372">
    <property type="component" value="Chromosome 28"/>
</dbReference>
<keyword evidence="19" id="KW-1185">Reference proteome</keyword>
<dbReference type="InterPro" id="IPR028375">
    <property type="entry name" value="KA1/Ssp2_C"/>
</dbReference>
<evidence type="ECO:0000256" key="6">
    <source>
        <dbReference type="ARBA" id="ARBA00022679"/>
    </source>
</evidence>
<evidence type="ECO:0000256" key="7">
    <source>
        <dbReference type="ARBA" id="ARBA00022741"/>
    </source>
</evidence>
<feature type="compositionally biased region" description="Polar residues" evidence="15">
    <location>
        <begin position="398"/>
        <end position="420"/>
    </location>
</feature>
<dbReference type="InterPro" id="IPR000719">
    <property type="entry name" value="Prot_kinase_dom"/>
</dbReference>
<feature type="compositionally biased region" description="Low complexity" evidence="15">
    <location>
        <begin position="247"/>
        <end position="260"/>
    </location>
</feature>
<dbReference type="PROSITE" id="PS50032">
    <property type="entry name" value="KA1"/>
    <property type="match status" value="1"/>
</dbReference>
<dbReference type="GO" id="GO:0005737">
    <property type="term" value="C:cytoplasm"/>
    <property type="evidence" value="ECO:0007669"/>
    <property type="project" value="TreeGrafter"/>
</dbReference>